<keyword evidence="3" id="KW-1185">Reference proteome</keyword>
<name>A0A6M4MI36_9ALTE</name>
<evidence type="ECO:0000313" key="2">
    <source>
        <dbReference type="EMBL" id="QJR82275.1"/>
    </source>
</evidence>
<feature type="domain" description="NADP-dependent oxidoreductase" evidence="1">
    <location>
        <begin position="28"/>
        <end position="342"/>
    </location>
</feature>
<dbReference type="Pfam" id="PF00248">
    <property type="entry name" value="Aldo_ket_red"/>
    <property type="match status" value="1"/>
</dbReference>
<dbReference type="EMBL" id="CP052766">
    <property type="protein sequence ID" value="QJR82275.1"/>
    <property type="molecule type" value="Genomic_DNA"/>
</dbReference>
<dbReference type="SUPFAM" id="SSF51430">
    <property type="entry name" value="NAD(P)-linked oxidoreductase"/>
    <property type="match status" value="1"/>
</dbReference>
<dbReference type="GO" id="GO:0016491">
    <property type="term" value="F:oxidoreductase activity"/>
    <property type="evidence" value="ECO:0007669"/>
    <property type="project" value="InterPro"/>
</dbReference>
<reference evidence="2 3" key="2">
    <citation type="submission" date="2020-04" db="EMBL/GenBank/DDBJ databases">
        <title>Complete genome sequence of Alteromonas pelagimontana 5.12T.</title>
        <authorList>
            <person name="Sinha R.K."/>
            <person name="Krishnan K.P."/>
            <person name="Kurian J.P."/>
        </authorList>
    </citation>
    <scope>NUCLEOTIDE SEQUENCE [LARGE SCALE GENOMIC DNA]</scope>
    <source>
        <strain evidence="2 3">5.12</strain>
    </source>
</reference>
<accession>A0A6M4MI36</accession>
<evidence type="ECO:0000313" key="3">
    <source>
        <dbReference type="Proteomes" id="UP000219285"/>
    </source>
</evidence>
<dbReference type="PANTHER" id="PTHR42686">
    <property type="entry name" value="GH17980P-RELATED"/>
    <property type="match status" value="1"/>
</dbReference>
<dbReference type="Gene3D" id="3.20.20.100">
    <property type="entry name" value="NADP-dependent oxidoreductase domain"/>
    <property type="match status" value="1"/>
</dbReference>
<proteinExistence type="predicted"/>
<sequence length="359" mass="39196">MKRGYATMTMSTALNKEALYLRRPQRLRLGVGGAPFGNLYKAMTDEECFSIVHTMLENGCNVIDTAPFYGFGLSERRLGGVFRSCSQFPERTVISTKVGRVLEADSSGFTSKSSDGFINCDPMSAQFDYSYEGIMRSFEGSIARLGRNPDILLIHDIGEYTHGSDNQQYMKQLEQSGFLALEELKATGDISAIGVGANETEACQTLLGLFPLDCILLAGRFSLLEHTASLPLLTQCQQRGIQVYAGGIYNSGILASGSSGRTPFYNYQVAPVEVVQKVNALAAVCDEYNVPLAALAMQFVLSHPVITAVVPGMSSLTEASQNLAYFDTHIDTEVWETLRELNLLAADYLSLQEAFCANN</sequence>
<dbReference type="InterPro" id="IPR023210">
    <property type="entry name" value="NADP_OxRdtase_dom"/>
</dbReference>
<dbReference type="InterPro" id="IPR036812">
    <property type="entry name" value="NAD(P)_OxRdtase_dom_sf"/>
</dbReference>
<protein>
    <submittedName>
        <fullName evidence="2">Aldo/keto reductase</fullName>
    </submittedName>
</protein>
<organism evidence="2 3">
    <name type="scientific">Alteromonas pelagimontana</name>
    <dbReference type="NCBI Taxonomy" id="1858656"/>
    <lineage>
        <taxon>Bacteria</taxon>
        <taxon>Pseudomonadati</taxon>
        <taxon>Pseudomonadota</taxon>
        <taxon>Gammaproteobacteria</taxon>
        <taxon>Alteromonadales</taxon>
        <taxon>Alteromonadaceae</taxon>
        <taxon>Alteromonas/Salinimonas group</taxon>
        <taxon>Alteromonas</taxon>
    </lineage>
</organism>
<dbReference type="AlphaFoldDB" id="A0A6M4MI36"/>
<dbReference type="KEGG" id="apel:CA267_016720"/>
<evidence type="ECO:0000259" key="1">
    <source>
        <dbReference type="Pfam" id="PF00248"/>
    </source>
</evidence>
<dbReference type="Proteomes" id="UP000219285">
    <property type="component" value="Chromosome"/>
</dbReference>
<gene>
    <name evidence="2" type="ORF">CA267_016720</name>
</gene>
<dbReference type="InterPro" id="IPR020471">
    <property type="entry name" value="AKR"/>
</dbReference>
<reference evidence="3" key="1">
    <citation type="submission" date="2014-12" db="EMBL/GenBank/DDBJ databases">
        <title>Complete genome sequence of a multi-drug resistant Klebsiella pneumoniae.</title>
        <authorList>
            <person name="Hua X."/>
            <person name="Chen Q."/>
            <person name="Li X."/>
            <person name="Feng Y."/>
            <person name="Ruan Z."/>
            <person name="Yu Y."/>
        </authorList>
    </citation>
    <scope>NUCLEOTIDE SEQUENCE [LARGE SCALE GENOMIC DNA]</scope>
    <source>
        <strain evidence="3">5.12</strain>
    </source>
</reference>
<dbReference type="RefSeq" id="WP_170669082.1">
    <property type="nucleotide sequence ID" value="NZ_CP052766.1"/>
</dbReference>
<dbReference type="PANTHER" id="PTHR42686:SF1">
    <property type="entry name" value="GH17980P-RELATED"/>
    <property type="match status" value="1"/>
</dbReference>
<dbReference type="GO" id="GO:0005829">
    <property type="term" value="C:cytosol"/>
    <property type="evidence" value="ECO:0007669"/>
    <property type="project" value="TreeGrafter"/>
</dbReference>